<protein>
    <submittedName>
        <fullName evidence="1">Uncharacterized protein</fullName>
    </submittedName>
</protein>
<dbReference type="Proteomes" id="UP000078228">
    <property type="component" value="Unassembled WGS sequence"/>
</dbReference>
<dbReference type="AlphaFoldDB" id="A0A198ULI1"/>
<sequence length="48" mass="5479">MNAKLLETIAAIIKIIANMANIQSILYPFIIMSLPYHLKITHTNKHCQ</sequence>
<evidence type="ECO:0000313" key="1">
    <source>
        <dbReference type="EMBL" id="OAU96097.1"/>
    </source>
</evidence>
<gene>
    <name evidence="1" type="ORF">AO384_1134</name>
</gene>
<comment type="caution">
    <text evidence="1">The sequence shown here is derived from an EMBL/GenBank/DDBJ whole genome shotgun (WGS) entry which is preliminary data.</text>
</comment>
<proteinExistence type="predicted"/>
<organism evidence="1 2">
    <name type="scientific">Moraxella catarrhalis</name>
    <name type="common">Branhamella catarrhalis</name>
    <dbReference type="NCBI Taxonomy" id="480"/>
    <lineage>
        <taxon>Bacteria</taxon>
        <taxon>Pseudomonadati</taxon>
        <taxon>Pseudomonadota</taxon>
        <taxon>Gammaproteobacteria</taxon>
        <taxon>Moraxellales</taxon>
        <taxon>Moraxellaceae</taxon>
        <taxon>Moraxella</taxon>
    </lineage>
</organism>
<reference evidence="1 2" key="1">
    <citation type="journal article" date="2016" name="Genome Biol. Evol.">
        <title>Comparative Genomic Analyses of the Moraxella catarrhalis Serosensitive and Seroresistant Lineages Demonstrate Their Independent Evolution.</title>
        <authorList>
            <person name="Earl J.P."/>
            <person name="de Vries S.P."/>
            <person name="Ahmed A."/>
            <person name="Powell E."/>
            <person name="Schultz M.P."/>
            <person name="Hermans P.W."/>
            <person name="Hill D.J."/>
            <person name="Zhou Z."/>
            <person name="Constantinidou C.I."/>
            <person name="Hu F.Z."/>
            <person name="Bootsma H.J."/>
            <person name="Ehrlich G.D."/>
        </authorList>
    </citation>
    <scope>NUCLEOTIDE SEQUENCE [LARGE SCALE GENOMIC DNA]</scope>
    <source>
        <strain evidence="1 2">Z7542</strain>
    </source>
</reference>
<evidence type="ECO:0000313" key="2">
    <source>
        <dbReference type="Proteomes" id="UP000078228"/>
    </source>
</evidence>
<keyword evidence="2" id="KW-1185">Reference proteome</keyword>
<name>A0A198ULI1_MORCA</name>
<dbReference type="EMBL" id="LXHC01000020">
    <property type="protein sequence ID" value="OAU96097.1"/>
    <property type="molecule type" value="Genomic_DNA"/>
</dbReference>
<dbReference type="PATRIC" id="fig|480.237.peg.2127"/>
<accession>A0A198ULI1</accession>